<protein>
    <recommendedName>
        <fullName evidence="2">MYB-CC type transcription factor LHEQLE-containing domain-containing protein</fullName>
    </recommendedName>
</protein>
<feature type="compositionally biased region" description="Basic and acidic residues" evidence="1">
    <location>
        <begin position="145"/>
        <end position="154"/>
    </location>
</feature>
<evidence type="ECO:0000313" key="4">
    <source>
        <dbReference type="Proteomes" id="UP000323000"/>
    </source>
</evidence>
<accession>A0A5C7HL92</accession>
<feature type="domain" description="MYB-CC type transcription factor LHEQLE-containing" evidence="2">
    <location>
        <begin position="66"/>
        <end position="112"/>
    </location>
</feature>
<dbReference type="EMBL" id="VAHF01000007">
    <property type="protein sequence ID" value="TXG57790.1"/>
    <property type="molecule type" value="Genomic_DNA"/>
</dbReference>
<dbReference type="PANTHER" id="PTHR31499">
    <property type="entry name" value="MYB FAMILY TRANSCRIPTION FACTOR PHL11"/>
    <property type="match status" value="1"/>
</dbReference>
<proteinExistence type="predicted"/>
<feature type="region of interest" description="Disordered" evidence="1">
    <location>
        <begin position="1"/>
        <end position="31"/>
    </location>
</feature>
<dbReference type="Pfam" id="PF14379">
    <property type="entry name" value="Myb_CC_LHEQLE"/>
    <property type="match status" value="1"/>
</dbReference>
<comment type="caution">
    <text evidence="3">The sequence shown here is derived from an EMBL/GenBank/DDBJ whole genome shotgun (WGS) entry which is preliminary data.</text>
</comment>
<feature type="compositionally biased region" description="Acidic residues" evidence="1">
    <location>
        <begin position="132"/>
        <end position="144"/>
    </location>
</feature>
<dbReference type="AlphaFoldDB" id="A0A5C7HL92"/>
<dbReference type="Proteomes" id="UP000323000">
    <property type="component" value="Chromosome 7"/>
</dbReference>
<sequence>MNVDCRSNGQHRNKTVGPTSPFKVFPKPNPDPHSRSPIFPFFTILSSGNSFKCNVLPKKFVFYREIQLNEPLRTEMEVQNLLPDQLEVLRRLEMVIEAQGKYLQKIIEEQHKLEALNHDEIEASESAPPPDSSEETWSLDDGLSDDQKHDIIGQ</sequence>
<keyword evidence="4" id="KW-1185">Reference proteome</keyword>
<dbReference type="InterPro" id="IPR025756">
    <property type="entry name" value="Myb_CC_LHEQLE"/>
</dbReference>
<evidence type="ECO:0000256" key="1">
    <source>
        <dbReference type="SAM" id="MobiDB-lite"/>
    </source>
</evidence>
<evidence type="ECO:0000313" key="3">
    <source>
        <dbReference type="EMBL" id="TXG57790.1"/>
    </source>
</evidence>
<dbReference type="PANTHER" id="PTHR31499:SF79">
    <property type="entry name" value="HTH MYB-TYPE DOMAIN-CONTAINING PROTEIN"/>
    <property type="match status" value="1"/>
</dbReference>
<reference evidence="4" key="1">
    <citation type="journal article" date="2019" name="Gigascience">
        <title>De novo genome assembly of the endangered Acer yangbiense, a plant species with extremely small populations endemic to Yunnan Province, China.</title>
        <authorList>
            <person name="Yang J."/>
            <person name="Wariss H.M."/>
            <person name="Tao L."/>
            <person name="Zhang R."/>
            <person name="Yun Q."/>
            <person name="Hollingsworth P."/>
            <person name="Dao Z."/>
            <person name="Luo G."/>
            <person name="Guo H."/>
            <person name="Ma Y."/>
            <person name="Sun W."/>
        </authorList>
    </citation>
    <scope>NUCLEOTIDE SEQUENCE [LARGE SCALE GENOMIC DNA]</scope>
    <source>
        <strain evidence="4">cv. Malutang</strain>
    </source>
</reference>
<dbReference type="GO" id="GO:0003700">
    <property type="term" value="F:DNA-binding transcription factor activity"/>
    <property type="evidence" value="ECO:0007669"/>
    <property type="project" value="InterPro"/>
</dbReference>
<dbReference type="OrthoDB" id="1660006at2759"/>
<evidence type="ECO:0000259" key="2">
    <source>
        <dbReference type="Pfam" id="PF14379"/>
    </source>
</evidence>
<name>A0A5C7HL92_9ROSI</name>
<feature type="region of interest" description="Disordered" evidence="1">
    <location>
        <begin position="117"/>
        <end position="154"/>
    </location>
</feature>
<organism evidence="3 4">
    <name type="scientific">Acer yangbiense</name>
    <dbReference type="NCBI Taxonomy" id="1000413"/>
    <lineage>
        <taxon>Eukaryota</taxon>
        <taxon>Viridiplantae</taxon>
        <taxon>Streptophyta</taxon>
        <taxon>Embryophyta</taxon>
        <taxon>Tracheophyta</taxon>
        <taxon>Spermatophyta</taxon>
        <taxon>Magnoliopsida</taxon>
        <taxon>eudicotyledons</taxon>
        <taxon>Gunneridae</taxon>
        <taxon>Pentapetalae</taxon>
        <taxon>rosids</taxon>
        <taxon>malvids</taxon>
        <taxon>Sapindales</taxon>
        <taxon>Sapindaceae</taxon>
        <taxon>Hippocastanoideae</taxon>
        <taxon>Acereae</taxon>
        <taxon>Acer</taxon>
    </lineage>
</organism>
<dbReference type="InterPro" id="IPR046955">
    <property type="entry name" value="PHR1-like"/>
</dbReference>
<gene>
    <name evidence="3" type="ORF">EZV62_015619</name>
</gene>